<keyword evidence="3" id="KW-1185">Reference proteome</keyword>
<accession>A0AAQ4PZ19</accession>
<dbReference type="SUPFAM" id="SSF81518">
    <property type="entry name" value="Subunit XI (6.4 kDa protein) of cytochrome bc1 complex (Ubiquinol-cytochrome c reductase)"/>
    <property type="match status" value="1"/>
</dbReference>
<reference evidence="2" key="2">
    <citation type="submission" date="2025-08" db="UniProtKB">
        <authorList>
            <consortium name="Ensembl"/>
        </authorList>
    </citation>
    <scope>IDENTIFICATION</scope>
</reference>
<protein>
    <recommendedName>
        <fullName evidence="4">Ubiquinol-cytochrome c reductase, complex III subunit XI</fullName>
    </recommendedName>
</protein>
<dbReference type="Pfam" id="PF08997">
    <property type="entry name" value="UCR_6-4kD"/>
    <property type="match status" value="1"/>
</dbReference>
<dbReference type="Proteomes" id="UP000007635">
    <property type="component" value="Chromosome VIII"/>
</dbReference>
<reference evidence="2" key="3">
    <citation type="submission" date="2025-09" db="UniProtKB">
        <authorList>
            <consortium name="Ensembl"/>
        </authorList>
    </citation>
    <scope>IDENTIFICATION</scope>
</reference>
<proteinExistence type="predicted"/>
<keyword evidence="1" id="KW-0812">Transmembrane</keyword>
<reference evidence="2 3" key="1">
    <citation type="journal article" date="2021" name="G3 (Bethesda)">
        <title>Improved contiguity of the threespine stickleback genome using long-read sequencing.</title>
        <authorList>
            <person name="Nath S."/>
            <person name="Shaw D.E."/>
            <person name="White M.A."/>
        </authorList>
    </citation>
    <scope>NUCLEOTIDE SEQUENCE [LARGE SCALE GENOMIC DNA]</scope>
    <source>
        <strain evidence="2 3">Lake Benthic</strain>
    </source>
</reference>
<evidence type="ECO:0008006" key="4">
    <source>
        <dbReference type="Google" id="ProtNLM"/>
    </source>
</evidence>
<dbReference type="PANTHER" id="PTHR15420:SF2">
    <property type="entry name" value="CYTOCHROME B-C1 COMPLEX SUBUNIT 10"/>
    <property type="match status" value="1"/>
</dbReference>
<dbReference type="PANTHER" id="PTHR15420">
    <property type="entry name" value="UBIQUINOL-CYTOCHROME C REDUCTASE COMPLEX 6.4 KD PROTEIN"/>
    <property type="match status" value="1"/>
</dbReference>
<dbReference type="InterPro" id="IPR029027">
    <property type="entry name" value="Single_a-helix_sf"/>
</dbReference>
<dbReference type="Ensembl" id="ENSGACT00000036809.1">
    <property type="protein sequence ID" value="ENSGACP00000044159.1"/>
    <property type="gene ID" value="ENSGACG00000031687.1"/>
</dbReference>
<dbReference type="AlphaFoldDB" id="A0AAQ4PZ19"/>
<name>A0AAQ4PZ19_GASAC</name>
<dbReference type="GO" id="GO:0006122">
    <property type="term" value="P:mitochondrial electron transport, ubiquinol to cytochrome c"/>
    <property type="evidence" value="ECO:0007669"/>
    <property type="project" value="InterPro"/>
</dbReference>
<organism evidence="2 3">
    <name type="scientific">Gasterosteus aculeatus aculeatus</name>
    <name type="common">three-spined stickleback</name>
    <dbReference type="NCBI Taxonomy" id="481459"/>
    <lineage>
        <taxon>Eukaryota</taxon>
        <taxon>Metazoa</taxon>
        <taxon>Chordata</taxon>
        <taxon>Craniata</taxon>
        <taxon>Vertebrata</taxon>
        <taxon>Euteleostomi</taxon>
        <taxon>Actinopterygii</taxon>
        <taxon>Neopterygii</taxon>
        <taxon>Teleostei</taxon>
        <taxon>Neoteleostei</taxon>
        <taxon>Acanthomorphata</taxon>
        <taxon>Eupercaria</taxon>
        <taxon>Perciformes</taxon>
        <taxon>Cottioidei</taxon>
        <taxon>Gasterosteales</taxon>
        <taxon>Gasterosteidae</taxon>
        <taxon>Gasterosteus</taxon>
    </lineage>
</organism>
<evidence type="ECO:0000313" key="3">
    <source>
        <dbReference type="Proteomes" id="UP000007635"/>
    </source>
</evidence>
<feature type="transmembrane region" description="Helical" evidence="1">
    <location>
        <begin position="21"/>
        <end position="40"/>
    </location>
</feature>
<dbReference type="InterPro" id="IPR015089">
    <property type="entry name" value="UQCR"/>
</dbReference>
<dbReference type="Gene3D" id="1.20.5.220">
    <property type="match status" value="1"/>
</dbReference>
<evidence type="ECO:0000256" key="1">
    <source>
        <dbReference type="SAM" id="Phobius"/>
    </source>
</evidence>
<sequence length="78" mass="8997">MVQKILNKFVGAKYITILRAWVPNMVAWGTVGGVALIHFTDWRLVLDYVPYIKGKFSNDDETRTCKWALGWNSYTTRA</sequence>
<dbReference type="GeneTree" id="ENSGT00970000193487"/>
<keyword evidence="1" id="KW-0472">Membrane</keyword>
<dbReference type="GO" id="GO:0005743">
    <property type="term" value="C:mitochondrial inner membrane"/>
    <property type="evidence" value="ECO:0007669"/>
    <property type="project" value="TreeGrafter"/>
</dbReference>
<evidence type="ECO:0000313" key="2">
    <source>
        <dbReference type="Ensembl" id="ENSGACP00000044159.1"/>
    </source>
</evidence>
<keyword evidence="1" id="KW-1133">Transmembrane helix</keyword>